<dbReference type="GO" id="GO:0015450">
    <property type="term" value="F:protein-transporting ATPase activity"/>
    <property type="evidence" value="ECO:0007669"/>
    <property type="project" value="InterPro"/>
</dbReference>
<dbReference type="InterPro" id="IPR048634">
    <property type="entry name" value="SecD_SecF_C"/>
</dbReference>
<dbReference type="GO" id="GO:0006605">
    <property type="term" value="P:protein targeting"/>
    <property type="evidence" value="ECO:0007669"/>
    <property type="project" value="UniProtKB-UniRule"/>
</dbReference>
<dbReference type="NCBIfam" id="TIGR00916">
    <property type="entry name" value="2A0604s01"/>
    <property type="match status" value="1"/>
</dbReference>
<feature type="transmembrane region" description="Helical" evidence="10">
    <location>
        <begin position="10"/>
        <end position="29"/>
    </location>
</feature>
<comment type="function">
    <text evidence="10">Part of the Sec protein translocase complex. Interacts with the SecYEG preprotein conducting channel. SecDF uses the proton motive force (PMF) to complete protein translocation after the ATP-dependent function of SecA.</text>
</comment>
<dbReference type="eggNOG" id="COG0342">
    <property type="taxonomic scope" value="Bacteria"/>
</dbReference>
<feature type="transmembrane region" description="Helical" evidence="10">
    <location>
        <begin position="518"/>
        <end position="542"/>
    </location>
</feature>
<evidence type="ECO:0000259" key="11">
    <source>
        <dbReference type="Pfam" id="PF02355"/>
    </source>
</evidence>
<feature type="transmembrane region" description="Helical" evidence="10">
    <location>
        <begin position="424"/>
        <end position="442"/>
    </location>
</feature>
<gene>
    <name evidence="10 14" type="primary">secD</name>
    <name evidence="14" type="ORF">ATO8_01320</name>
</gene>
<feature type="domain" description="SecDF P1 head subdomain" evidence="13">
    <location>
        <begin position="261"/>
        <end position="373"/>
    </location>
</feature>
<keyword evidence="8 10" id="KW-0811">Translocation</keyword>
<dbReference type="SUPFAM" id="SSF82866">
    <property type="entry name" value="Multidrug efflux transporter AcrB transmembrane domain"/>
    <property type="match status" value="1"/>
</dbReference>
<dbReference type="Gene3D" id="1.20.1640.10">
    <property type="entry name" value="Multidrug efflux transporter AcrB transmembrane domain"/>
    <property type="match status" value="1"/>
</dbReference>
<feature type="transmembrane region" description="Helical" evidence="10">
    <location>
        <begin position="397"/>
        <end position="417"/>
    </location>
</feature>
<dbReference type="RefSeq" id="WP_043841408.1">
    <property type="nucleotide sequence ID" value="NZ_AQQW01000001.1"/>
</dbReference>
<dbReference type="GO" id="GO:0065002">
    <property type="term" value="P:intracellular protein transmembrane transport"/>
    <property type="evidence" value="ECO:0007669"/>
    <property type="project" value="UniProtKB-UniRule"/>
</dbReference>
<dbReference type="GO" id="GO:0043952">
    <property type="term" value="P:protein transport by the Sec complex"/>
    <property type="evidence" value="ECO:0007669"/>
    <property type="project" value="UniProtKB-UniRule"/>
</dbReference>
<comment type="caution">
    <text evidence="14">The sequence shown here is derived from an EMBL/GenBank/DDBJ whole genome shotgun (WGS) entry which is preliminary data.</text>
</comment>
<evidence type="ECO:0000256" key="8">
    <source>
        <dbReference type="ARBA" id="ARBA00023010"/>
    </source>
</evidence>
<keyword evidence="5 10" id="KW-0812">Transmembrane</keyword>
<sequence>MLQIDLWKRILIWGVLVIGLILALPNLFYSRVEGHNDAVTAIERQGSTAELEEQAAQWPSFLPSGLVNLGLDLRGGAHLLAEVQVEDVYGARLEALWPEIRDALRPLRDQIGTFRLVEEGGAALRIQISQTEGQGAALEAIRDLAQPVSSTAAIAQGGANDIEVSASDGTITVQLSEAERAATDERTLRQALEIIRRRIDEVGTREPTIQRQGQDRILIQVPGIGSAQELKDIIGTTAQLTFQPVVSRGSSGDAEPGVGEEILPSLDQEGVFYTLDRSPVVTGEELVDAQPSFDQNGQPAVSFRFNTQGARAFGDYTAQNIGSPFAIVLDEEVISAPVIQSHIPGGSGIITGNFSIEESTNLAVLLRAGALPAGLEFLEERTIGPELGQDSIDAGKLATAVAFAMVLVFMVAVYGLFGIFANIALILNIAMLFGLLSLIGATLTLPGIAGIVLTVGMAVDANVLVFERIREELKTARGPARAISLGYEKALSAIVDANITTIITAIILFAMGSGPVRGFAITLGFGILTSVFTAIFVTRLLIVTWFERARPKTITV</sequence>
<dbReference type="Gene3D" id="3.30.1360.200">
    <property type="match status" value="1"/>
</dbReference>
<dbReference type="Gene3D" id="3.30.70.3400">
    <property type="match status" value="1"/>
</dbReference>
<comment type="subcellular location">
    <subcellularLocation>
        <location evidence="1 10">Cell membrane</location>
        <topology evidence="1 10">Multi-pass membrane protein</topology>
    </subcellularLocation>
</comment>
<dbReference type="InterPro" id="IPR022813">
    <property type="entry name" value="SecD/SecF_arch_bac"/>
</dbReference>
<keyword evidence="7 10" id="KW-1133">Transmembrane helix</keyword>
<reference evidence="14 15" key="1">
    <citation type="journal article" date="2014" name="Antonie Van Leeuwenhoek">
        <title>Roseivivax atlanticus sp. nov., isolated from surface seawater of the Atlantic Ocean.</title>
        <authorList>
            <person name="Li G."/>
            <person name="Lai Q."/>
            <person name="Liu X."/>
            <person name="Sun F."/>
            <person name="Shao Z."/>
        </authorList>
    </citation>
    <scope>NUCLEOTIDE SEQUENCE [LARGE SCALE GENOMIC DNA]</scope>
    <source>
        <strain evidence="14 15">22II-s10s</strain>
    </source>
</reference>
<dbReference type="InterPro" id="IPR005791">
    <property type="entry name" value="SecD"/>
</dbReference>
<keyword evidence="3 10" id="KW-1003">Cell membrane</keyword>
<dbReference type="NCBIfam" id="TIGR01129">
    <property type="entry name" value="secD"/>
    <property type="match status" value="1"/>
</dbReference>
<keyword evidence="9 10" id="KW-0472">Membrane</keyword>
<dbReference type="FunFam" id="3.30.1360.200:FF:000002">
    <property type="entry name" value="Preprotein translocase subunit SecD"/>
    <property type="match status" value="1"/>
</dbReference>
<feature type="domain" description="Protein export membrane protein SecD/SecF C-terminal" evidence="11">
    <location>
        <begin position="376"/>
        <end position="546"/>
    </location>
</feature>
<dbReference type="InterPro" id="IPR055344">
    <property type="entry name" value="SecD_SecF_C_bact"/>
</dbReference>
<protein>
    <recommendedName>
        <fullName evidence="10">Protein translocase subunit SecD</fullName>
    </recommendedName>
</protein>
<evidence type="ECO:0000256" key="7">
    <source>
        <dbReference type="ARBA" id="ARBA00022989"/>
    </source>
</evidence>
<feature type="transmembrane region" description="Helical" evidence="10">
    <location>
        <begin position="490"/>
        <end position="512"/>
    </location>
</feature>
<dbReference type="PATRIC" id="fig|1317118.6.peg.274"/>
<evidence type="ECO:0000256" key="4">
    <source>
        <dbReference type="ARBA" id="ARBA00022519"/>
    </source>
</evidence>
<evidence type="ECO:0000256" key="2">
    <source>
        <dbReference type="ARBA" id="ARBA00022448"/>
    </source>
</evidence>
<evidence type="ECO:0000256" key="1">
    <source>
        <dbReference type="ARBA" id="ARBA00004651"/>
    </source>
</evidence>
<feature type="domain" description="Protein translocase subunit SecDF P1" evidence="12">
    <location>
        <begin position="189"/>
        <end position="245"/>
    </location>
</feature>
<dbReference type="STRING" id="1379903.ATO8_01320"/>
<evidence type="ECO:0000256" key="3">
    <source>
        <dbReference type="ARBA" id="ARBA00022475"/>
    </source>
</evidence>
<comment type="caution">
    <text evidence="10">Lacks conserved residue(s) required for the propagation of feature annotation.</text>
</comment>
<evidence type="ECO:0000259" key="13">
    <source>
        <dbReference type="Pfam" id="PF22599"/>
    </source>
</evidence>
<keyword evidence="4" id="KW-0997">Cell inner membrane</keyword>
<dbReference type="GO" id="GO:0005886">
    <property type="term" value="C:plasma membrane"/>
    <property type="evidence" value="ECO:0007669"/>
    <property type="project" value="UniProtKB-SubCell"/>
</dbReference>
<comment type="subunit">
    <text evidence="10">Forms a complex with SecF. Part of the essential Sec protein translocation apparatus which comprises SecA, SecYEG and auxiliary proteins SecDF-YajC and YidC.</text>
</comment>
<evidence type="ECO:0000256" key="6">
    <source>
        <dbReference type="ARBA" id="ARBA00022927"/>
    </source>
</evidence>
<dbReference type="FunFam" id="1.20.1640.10:FF:000004">
    <property type="entry name" value="Protein translocase subunit SecD"/>
    <property type="match status" value="1"/>
</dbReference>
<keyword evidence="2 10" id="KW-0813">Transport</keyword>
<organism evidence="14 15">
    <name type="scientific">Roseivivax marinus</name>
    <dbReference type="NCBI Taxonomy" id="1379903"/>
    <lineage>
        <taxon>Bacteria</taxon>
        <taxon>Pseudomonadati</taxon>
        <taxon>Pseudomonadota</taxon>
        <taxon>Alphaproteobacteria</taxon>
        <taxon>Rhodobacterales</taxon>
        <taxon>Roseobacteraceae</taxon>
        <taxon>Roseivivax</taxon>
    </lineage>
</organism>
<evidence type="ECO:0000313" key="15">
    <source>
        <dbReference type="Proteomes" id="UP000019063"/>
    </source>
</evidence>
<dbReference type="InterPro" id="IPR048631">
    <property type="entry name" value="SecD_1st"/>
</dbReference>
<evidence type="ECO:0000256" key="9">
    <source>
        <dbReference type="ARBA" id="ARBA00023136"/>
    </source>
</evidence>
<comment type="similarity">
    <text evidence="10">Belongs to the SecD/SecF family. SecD subfamily.</text>
</comment>
<dbReference type="EMBL" id="AQQW01000001">
    <property type="protein sequence ID" value="ETW14507.1"/>
    <property type="molecule type" value="Genomic_DNA"/>
</dbReference>
<dbReference type="Proteomes" id="UP000019063">
    <property type="component" value="Unassembled WGS sequence"/>
</dbReference>
<keyword evidence="6 10" id="KW-0653">Protein transport</keyword>
<dbReference type="Pfam" id="PF02355">
    <property type="entry name" value="SecD_SecF_C"/>
    <property type="match status" value="1"/>
</dbReference>
<evidence type="ECO:0000259" key="12">
    <source>
        <dbReference type="Pfam" id="PF21760"/>
    </source>
</evidence>
<dbReference type="Pfam" id="PF21760">
    <property type="entry name" value="SecD_1st"/>
    <property type="match status" value="1"/>
</dbReference>
<proteinExistence type="inferred from homology"/>
<evidence type="ECO:0000256" key="5">
    <source>
        <dbReference type="ARBA" id="ARBA00022692"/>
    </source>
</evidence>
<dbReference type="InterPro" id="IPR054384">
    <property type="entry name" value="SecDF_P1_head"/>
</dbReference>
<dbReference type="HAMAP" id="MF_01463_B">
    <property type="entry name" value="SecD_B"/>
    <property type="match status" value="1"/>
</dbReference>
<keyword evidence="15" id="KW-1185">Reference proteome</keyword>
<accession>W4HP29</accession>
<name>W4HP29_9RHOB</name>
<dbReference type="AlphaFoldDB" id="W4HP29"/>
<evidence type="ECO:0000313" key="14">
    <source>
        <dbReference type="EMBL" id="ETW14507.1"/>
    </source>
</evidence>
<dbReference type="PANTHER" id="PTHR30081">
    <property type="entry name" value="PROTEIN-EXPORT MEMBRANE PROTEIN SEC"/>
    <property type="match status" value="1"/>
</dbReference>
<dbReference type="PANTHER" id="PTHR30081:SF1">
    <property type="entry name" value="PROTEIN TRANSLOCASE SUBUNIT SECD"/>
    <property type="match status" value="1"/>
</dbReference>
<evidence type="ECO:0000256" key="10">
    <source>
        <dbReference type="HAMAP-Rule" id="MF_01463"/>
    </source>
</evidence>
<dbReference type="Pfam" id="PF22599">
    <property type="entry name" value="SecDF_P1_head"/>
    <property type="match status" value="1"/>
</dbReference>